<name>A0A1L7I9D9_9FLAO</name>
<gene>
    <name evidence="1" type="ORF">GRFL_3475</name>
</gene>
<dbReference type="AlphaFoldDB" id="A0A1L7I9D9"/>
<keyword evidence="2" id="KW-1185">Reference proteome</keyword>
<proteinExistence type="predicted"/>
<dbReference type="Proteomes" id="UP000186230">
    <property type="component" value="Chromosome"/>
</dbReference>
<evidence type="ECO:0000313" key="2">
    <source>
        <dbReference type="Proteomes" id="UP000186230"/>
    </source>
</evidence>
<dbReference type="EMBL" id="CP016359">
    <property type="protein sequence ID" value="APU70199.1"/>
    <property type="molecule type" value="Genomic_DNA"/>
</dbReference>
<dbReference type="KEGG" id="gfl:GRFL_3475"/>
<protein>
    <submittedName>
        <fullName evidence="1">Uncharacterized protein</fullName>
    </submittedName>
</protein>
<evidence type="ECO:0000313" key="1">
    <source>
        <dbReference type="EMBL" id="APU70199.1"/>
    </source>
</evidence>
<reference evidence="1 2" key="1">
    <citation type="submission" date="2016-07" db="EMBL/GenBank/DDBJ databases">
        <title>Multi-omics approach to identify versatile polysaccharide utilization systems of a marine flavobacterium Gramella flava.</title>
        <authorList>
            <person name="Tang K."/>
        </authorList>
    </citation>
    <scope>NUCLEOTIDE SEQUENCE [LARGE SCALE GENOMIC DNA]</scope>
    <source>
        <strain evidence="1 2">JLT2011</strain>
    </source>
</reference>
<organism evidence="1 2">
    <name type="scientific">Christiangramia flava JLT2011</name>
    <dbReference type="NCBI Taxonomy" id="1229726"/>
    <lineage>
        <taxon>Bacteria</taxon>
        <taxon>Pseudomonadati</taxon>
        <taxon>Bacteroidota</taxon>
        <taxon>Flavobacteriia</taxon>
        <taxon>Flavobacteriales</taxon>
        <taxon>Flavobacteriaceae</taxon>
        <taxon>Christiangramia</taxon>
    </lineage>
</organism>
<sequence>MELDEAFVGRIFPVGFHSSFFSMDNLIEIIEAGFIPYSKLM</sequence>
<accession>A0A1L7I9D9</accession>